<organism evidence="1 2">
    <name type="scientific">Athelia psychrophila</name>
    <dbReference type="NCBI Taxonomy" id="1759441"/>
    <lineage>
        <taxon>Eukaryota</taxon>
        <taxon>Fungi</taxon>
        <taxon>Dikarya</taxon>
        <taxon>Basidiomycota</taxon>
        <taxon>Agaricomycotina</taxon>
        <taxon>Agaricomycetes</taxon>
        <taxon>Agaricomycetidae</taxon>
        <taxon>Atheliales</taxon>
        <taxon>Atheliaceae</taxon>
        <taxon>Athelia</taxon>
    </lineage>
</organism>
<name>A0A165Z269_9AGAM</name>
<dbReference type="AlphaFoldDB" id="A0A165Z269"/>
<proteinExistence type="predicted"/>
<evidence type="ECO:0000313" key="1">
    <source>
        <dbReference type="EMBL" id="KZP10153.1"/>
    </source>
</evidence>
<dbReference type="EMBL" id="KV417685">
    <property type="protein sequence ID" value="KZP10153.1"/>
    <property type="molecule type" value="Genomic_DNA"/>
</dbReference>
<sequence>MSNDQVIDQRHPPYDMVPIIMRQYYVDASRGPQLLAKLNAVAYILPGVTADWLSNILRRSCAWLVASRNGMAIAAQMNEQAACEPSCWTS</sequence>
<protein>
    <submittedName>
        <fullName evidence="1">Uncharacterized protein</fullName>
    </submittedName>
</protein>
<gene>
    <name evidence="1" type="ORF">FIBSPDRAFT_872898</name>
</gene>
<feature type="non-terminal residue" evidence="1">
    <location>
        <position position="90"/>
    </location>
</feature>
<dbReference type="Proteomes" id="UP000076532">
    <property type="component" value="Unassembled WGS sequence"/>
</dbReference>
<accession>A0A165Z269</accession>
<evidence type="ECO:0000313" key="2">
    <source>
        <dbReference type="Proteomes" id="UP000076532"/>
    </source>
</evidence>
<reference evidence="1 2" key="1">
    <citation type="journal article" date="2016" name="Mol. Biol. Evol.">
        <title>Comparative Genomics of Early-Diverging Mushroom-Forming Fungi Provides Insights into the Origins of Lignocellulose Decay Capabilities.</title>
        <authorList>
            <person name="Nagy L.G."/>
            <person name="Riley R."/>
            <person name="Tritt A."/>
            <person name="Adam C."/>
            <person name="Daum C."/>
            <person name="Floudas D."/>
            <person name="Sun H."/>
            <person name="Yadav J.S."/>
            <person name="Pangilinan J."/>
            <person name="Larsson K.H."/>
            <person name="Matsuura K."/>
            <person name="Barry K."/>
            <person name="Labutti K."/>
            <person name="Kuo R."/>
            <person name="Ohm R.A."/>
            <person name="Bhattacharya S.S."/>
            <person name="Shirouzu T."/>
            <person name="Yoshinaga Y."/>
            <person name="Martin F.M."/>
            <person name="Grigoriev I.V."/>
            <person name="Hibbett D.S."/>
        </authorList>
    </citation>
    <scope>NUCLEOTIDE SEQUENCE [LARGE SCALE GENOMIC DNA]</scope>
    <source>
        <strain evidence="1 2">CBS 109695</strain>
    </source>
</reference>
<keyword evidence="2" id="KW-1185">Reference proteome</keyword>